<protein>
    <recommendedName>
        <fullName evidence="9">Terpene synthase</fullName>
    </recommendedName>
</protein>
<comment type="cofactor">
    <cofactor evidence="2">
        <name>Mg(2+)</name>
        <dbReference type="ChEBI" id="CHEBI:18420"/>
    </cofactor>
</comment>
<dbReference type="AlphaFoldDB" id="A0A8J5RMA9"/>
<dbReference type="GO" id="GO:0010333">
    <property type="term" value="F:terpene synthase activity"/>
    <property type="evidence" value="ECO:0007669"/>
    <property type="project" value="InterPro"/>
</dbReference>
<evidence type="ECO:0008006" key="9">
    <source>
        <dbReference type="Google" id="ProtNLM"/>
    </source>
</evidence>
<evidence type="ECO:0000313" key="8">
    <source>
        <dbReference type="Proteomes" id="UP000729402"/>
    </source>
</evidence>
<reference evidence="7" key="1">
    <citation type="journal article" date="2021" name="bioRxiv">
        <title>Whole Genome Assembly and Annotation of Northern Wild Rice, Zizania palustris L., Supports a Whole Genome Duplication in the Zizania Genus.</title>
        <authorList>
            <person name="Haas M."/>
            <person name="Kono T."/>
            <person name="Macchietto M."/>
            <person name="Millas R."/>
            <person name="McGilp L."/>
            <person name="Shao M."/>
            <person name="Duquette J."/>
            <person name="Hirsch C.N."/>
            <person name="Kimball J."/>
        </authorList>
    </citation>
    <scope>NUCLEOTIDE SEQUENCE</scope>
    <source>
        <tissue evidence="7">Fresh leaf tissue</tissue>
    </source>
</reference>
<dbReference type="SFLD" id="SFLDS00005">
    <property type="entry name" value="Isoprenoid_Synthase_Type_I"/>
    <property type="match status" value="1"/>
</dbReference>
<feature type="domain" description="Terpene synthase N-terminal" evidence="5">
    <location>
        <begin position="66"/>
        <end position="169"/>
    </location>
</feature>
<dbReference type="InterPro" id="IPR044814">
    <property type="entry name" value="Terpene_cyclase_plant_C1"/>
</dbReference>
<dbReference type="PANTHER" id="PTHR31225">
    <property type="entry name" value="OS04G0344100 PROTEIN-RELATED"/>
    <property type="match status" value="1"/>
</dbReference>
<evidence type="ECO:0000256" key="4">
    <source>
        <dbReference type="SAM" id="MobiDB-lite"/>
    </source>
</evidence>
<dbReference type="OrthoDB" id="1877784at2759"/>
<comment type="cofactor">
    <cofactor evidence="1">
        <name>Mn(2+)</name>
        <dbReference type="ChEBI" id="CHEBI:29035"/>
    </cofactor>
</comment>
<sequence>MMELHVASAWTLTAAPRPPVPSFRCRRTHPPPSSSSPAGRLPCMCVGPPSPSSANMAPAFHPTIFGDFFIKHNQPLQTSEYEWMEERADELVTEVCRMFEACKDDVVAQMNLVDVLQRLGVDHRFQGEINTALTKIHRAELNDTSSSSLHEVALRFRLLRQQGFWVSPAHLLSHNEEALEEAILYARHQLELLRGSLKYPLAEQVTRALQIPLPRTLKRAEALSFMHEYGTQEQTTFNTSLLELAKLDFNILQKFHQKELKDICRWWEDVSSDISLDYVRERVVECYFCAYAVYYEKEHTRARMMLAKRMMLLSLMDDTYDVHATLEEARNFNQALQSWDKSAVSLLPEDLKRFFLSILRNFSEFEDEFESHEKYRNAYNIKAFQLSSSNYLQEAEWFHEKYVPSFSEHLSVSLMTGGGIEYPVGIIVGMGDVATKEALDWALACPNAGRAFAEVARFRDNLAVSQDGRDKMDVASTVECYMKEHGVTSEVATAEISAMVEDAWKTLNQARFDDGRAFLPLVQRIINLAMCIALLFYGNRDGYTNSRELKDMFEAHFVNPIPL</sequence>
<dbReference type="FunFam" id="1.10.600.10:FF:000007">
    <property type="entry name" value="Isoprene synthase, chloroplastic"/>
    <property type="match status" value="1"/>
</dbReference>
<dbReference type="InterPro" id="IPR050148">
    <property type="entry name" value="Terpene_synthase-like"/>
</dbReference>
<evidence type="ECO:0000313" key="7">
    <source>
        <dbReference type="EMBL" id="KAG8051372.1"/>
    </source>
</evidence>
<accession>A0A8J5RMA9</accession>
<gene>
    <name evidence="7" type="ORF">GUJ93_ZPchr0001g30334</name>
</gene>
<dbReference type="InterPro" id="IPR005630">
    <property type="entry name" value="Terpene_synthase_metal-bd"/>
</dbReference>
<keyword evidence="8" id="KW-1185">Reference proteome</keyword>
<dbReference type="Pfam" id="PF01397">
    <property type="entry name" value="Terpene_synth"/>
    <property type="match status" value="1"/>
</dbReference>
<evidence type="ECO:0000256" key="2">
    <source>
        <dbReference type="ARBA" id="ARBA00001946"/>
    </source>
</evidence>
<reference evidence="7" key="2">
    <citation type="submission" date="2021-02" db="EMBL/GenBank/DDBJ databases">
        <authorList>
            <person name="Kimball J.A."/>
            <person name="Haas M.W."/>
            <person name="Macchietto M."/>
            <person name="Kono T."/>
            <person name="Duquette J."/>
            <person name="Shao M."/>
        </authorList>
    </citation>
    <scope>NUCLEOTIDE SEQUENCE</scope>
    <source>
        <tissue evidence="7">Fresh leaf tissue</tissue>
    </source>
</reference>
<dbReference type="CDD" id="cd00684">
    <property type="entry name" value="Terpene_cyclase_plant_C1"/>
    <property type="match status" value="1"/>
</dbReference>
<dbReference type="PANTHER" id="PTHR31225:SF186">
    <property type="entry name" value="TAU-CADINOL SYNTHASE"/>
    <property type="match status" value="1"/>
</dbReference>
<dbReference type="GO" id="GO:0016102">
    <property type="term" value="P:diterpenoid biosynthetic process"/>
    <property type="evidence" value="ECO:0007669"/>
    <property type="project" value="InterPro"/>
</dbReference>
<keyword evidence="3" id="KW-0479">Metal-binding</keyword>
<proteinExistence type="predicted"/>
<dbReference type="InterPro" id="IPR001906">
    <property type="entry name" value="Terpene_synth_N"/>
</dbReference>
<dbReference type="InterPro" id="IPR034741">
    <property type="entry name" value="Terpene_cyclase-like_1_C"/>
</dbReference>
<name>A0A8J5RMA9_ZIZPA</name>
<feature type="region of interest" description="Disordered" evidence="4">
    <location>
        <begin position="21"/>
        <end position="41"/>
    </location>
</feature>
<dbReference type="Proteomes" id="UP000729402">
    <property type="component" value="Unassembled WGS sequence"/>
</dbReference>
<feature type="domain" description="Terpene synthase metal-binding" evidence="6">
    <location>
        <begin position="272"/>
        <end position="506"/>
    </location>
</feature>
<dbReference type="EMBL" id="JAAALK010000288">
    <property type="protein sequence ID" value="KAG8051372.1"/>
    <property type="molecule type" value="Genomic_DNA"/>
</dbReference>
<evidence type="ECO:0000256" key="3">
    <source>
        <dbReference type="ARBA" id="ARBA00022723"/>
    </source>
</evidence>
<organism evidence="7 8">
    <name type="scientific">Zizania palustris</name>
    <name type="common">Northern wild rice</name>
    <dbReference type="NCBI Taxonomy" id="103762"/>
    <lineage>
        <taxon>Eukaryota</taxon>
        <taxon>Viridiplantae</taxon>
        <taxon>Streptophyta</taxon>
        <taxon>Embryophyta</taxon>
        <taxon>Tracheophyta</taxon>
        <taxon>Spermatophyta</taxon>
        <taxon>Magnoliopsida</taxon>
        <taxon>Liliopsida</taxon>
        <taxon>Poales</taxon>
        <taxon>Poaceae</taxon>
        <taxon>BOP clade</taxon>
        <taxon>Oryzoideae</taxon>
        <taxon>Oryzeae</taxon>
        <taxon>Zizaniinae</taxon>
        <taxon>Zizania</taxon>
    </lineage>
</organism>
<comment type="caution">
    <text evidence="7">The sequence shown here is derived from an EMBL/GenBank/DDBJ whole genome shotgun (WGS) entry which is preliminary data.</text>
</comment>
<dbReference type="SFLD" id="SFLDG01019">
    <property type="entry name" value="Terpene_Cyclase_Like_1_C_Termi"/>
    <property type="match status" value="1"/>
</dbReference>
<evidence type="ECO:0000259" key="6">
    <source>
        <dbReference type="Pfam" id="PF03936"/>
    </source>
</evidence>
<evidence type="ECO:0000259" key="5">
    <source>
        <dbReference type="Pfam" id="PF01397"/>
    </source>
</evidence>
<dbReference type="GO" id="GO:0000287">
    <property type="term" value="F:magnesium ion binding"/>
    <property type="evidence" value="ECO:0007669"/>
    <property type="project" value="InterPro"/>
</dbReference>
<dbReference type="Pfam" id="PF03936">
    <property type="entry name" value="Terpene_synth_C"/>
    <property type="match status" value="1"/>
</dbReference>
<evidence type="ECO:0000256" key="1">
    <source>
        <dbReference type="ARBA" id="ARBA00001936"/>
    </source>
</evidence>